<dbReference type="Proteomes" id="UP000885648">
    <property type="component" value="Unassembled WGS sequence"/>
</dbReference>
<comment type="caution">
    <text evidence="3">The sequence shown here is derived from an EMBL/GenBank/DDBJ whole genome shotgun (WGS) entry which is preliminary data.</text>
</comment>
<gene>
    <name evidence="3" type="ORF">ENN52_08295</name>
</gene>
<evidence type="ECO:0000313" key="3">
    <source>
        <dbReference type="EMBL" id="HDS64095.1"/>
    </source>
</evidence>
<dbReference type="InterPro" id="IPR008964">
    <property type="entry name" value="Invasin/intimin_cell_adhesion"/>
</dbReference>
<reference evidence="3" key="1">
    <citation type="journal article" date="2020" name="mSystems">
        <title>Genome- and Community-Level Interaction Insights into Carbon Utilization and Element Cycling Functions of Hydrothermarchaeota in Hydrothermal Sediment.</title>
        <authorList>
            <person name="Zhou Z."/>
            <person name="Liu Y."/>
            <person name="Xu W."/>
            <person name="Pan J."/>
            <person name="Luo Z.H."/>
            <person name="Li M."/>
        </authorList>
    </citation>
    <scope>NUCLEOTIDE SEQUENCE</scope>
    <source>
        <strain evidence="3">SpSt-1183</strain>
    </source>
</reference>
<dbReference type="InterPro" id="IPR013783">
    <property type="entry name" value="Ig-like_fold"/>
</dbReference>
<feature type="transmembrane region" description="Helical" evidence="1">
    <location>
        <begin position="12"/>
        <end position="35"/>
    </location>
</feature>
<protein>
    <submittedName>
        <fullName evidence="3">Type IV pilin</fullName>
    </submittedName>
</protein>
<dbReference type="EMBL" id="DSBY01000335">
    <property type="protein sequence ID" value="HDS64095.1"/>
    <property type="molecule type" value="Genomic_DNA"/>
</dbReference>
<dbReference type="InterPro" id="IPR012859">
    <property type="entry name" value="Pilin_N_archaeal"/>
</dbReference>
<dbReference type="Gene3D" id="2.60.40.10">
    <property type="entry name" value="Immunoglobulins"/>
    <property type="match status" value="2"/>
</dbReference>
<name>A0A831LWG2_9EURY</name>
<keyword evidence="1" id="KW-0812">Transmembrane</keyword>
<feature type="domain" description="Archaeal Type IV pilin N-terminal" evidence="2">
    <location>
        <begin position="9"/>
        <end position="53"/>
    </location>
</feature>
<keyword evidence="1" id="KW-1133">Transmembrane helix</keyword>
<evidence type="ECO:0000259" key="2">
    <source>
        <dbReference type="Pfam" id="PF07790"/>
    </source>
</evidence>
<dbReference type="NCBIfam" id="TIGR02537">
    <property type="entry name" value="arch_flag_Nterm"/>
    <property type="match status" value="1"/>
</dbReference>
<dbReference type="InterPro" id="IPR013373">
    <property type="entry name" value="Flagellin/pilin_N_arc"/>
</dbReference>
<proteinExistence type="predicted"/>
<dbReference type="Pfam" id="PF07790">
    <property type="entry name" value="Pilin_N"/>
    <property type="match status" value="1"/>
</dbReference>
<accession>A0A831LWG2</accession>
<keyword evidence="1" id="KW-0472">Membrane</keyword>
<dbReference type="SUPFAM" id="SSF49373">
    <property type="entry name" value="Invasin/intimin cell-adhesion fragments"/>
    <property type="match status" value="1"/>
</dbReference>
<dbReference type="AlphaFoldDB" id="A0A831LWG2"/>
<evidence type="ECO:0000256" key="1">
    <source>
        <dbReference type="SAM" id="Phobius"/>
    </source>
</evidence>
<sequence length="368" mass="40580">MICPPDREEGVSVIVGTLLLILITVIAAAGLAVMVSEFQKKEMQRQSLQEATENENLKILKISPECALADWQAIYPSMNETGNWSAISFDIYNANVDHTRITAVTVNSRYPLRYQWDGILYNTTGDPKGWPIIGATKTAMIRINMTDGFSSPYNISQGETVKVRVFTSHTNVFERTFQAPTPIARYSIESEDIGVGKREYILLDGSGSFDDGDIQDWTWTVMATNQSSPINWSDKTTVTEKEYRGKIVPLRFESSGPFRILLTVTDDTGMFNTAGPIDIPKKRAFDPPAYLDVSFEDSTDTVTATVTDLFGNPVEEVYVTFITIDGSLSVTPTRAQTGSDGTAKCTATGSGNLRVLSGDLPQKDLYIE</sequence>
<organism evidence="3">
    <name type="scientific">Methanofollis liminatans</name>
    <dbReference type="NCBI Taxonomy" id="2201"/>
    <lineage>
        <taxon>Archaea</taxon>
        <taxon>Methanobacteriati</taxon>
        <taxon>Methanobacteriota</taxon>
        <taxon>Stenosarchaea group</taxon>
        <taxon>Methanomicrobia</taxon>
        <taxon>Methanomicrobiales</taxon>
        <taxon>Methanomicrobiaceae</taxon>
        <taxon>Methanofollis</taxon>
    </lineage>
</organism>